<feature type="transmembrane region" description="Helical" evidence="5">
    <location>
        <begin position="158"/>
        <end position="178"/>
    </location>
</feature>
<evidence type="ECO:0000313" key="7">
    <source>
        <dbReference type="EMBL" id="MYC96391.1"/>
    </source>
</evidence>
<dbReference type="CDD" id="cd17478">
    <property type="entry name" value="MFS_FsR"/>
    <property type="match status" value="1"/>
</dbReference>
<feature type="transmembrane region" description="Helical" evidence="5">
    <location>
        <begin position="35"/>
        <end position="61"/>
    </location>
</feature>
<organism evidence="7">
    <name type="scientific">Caldilineaceae bacterium SB0661_bin_32</name>
    <dbReference type="NCBI Taxonomy" id="2605255"/>
    <lineage>
        <taxon>Bacteria</taxon>
        <taxon>Bacillati</taxon>
        <taxon>Chloroflexota</taxon>
        <taxon>Caldilineae</taxon>
        <taxon>Caldilineales</taxon>
        <taxon>Caldilineaceae</taxon>
    </lineage>
</organism>
<feature type="transmembrane region" description="Helical" evidence="5">
    <location>
        <begin position="400"/>
        <end position="424"/>
    </location>
</feature>
<evidence type="ECO:0000256" key="5">
    <source>
        <dbReference type="SAM" id="Phobius"/>
    </source>
</evidence>
<feature type="transmembrane region" description="Helical" evidence="5">
    <location>
        <begin position="184"/>
        <end position="202"/>
    </location>
</feature>
<dbReference type="PROSITE" id="PS50850">
    <property type="entry name" value="MFS"/>
    <property type="match status" value="1"/>
</dbReference>
<dbReference type="Pfam" id="PF07690">
    <property type="entry name" value="MFS_1"/>
    <property type="match status" value="1"/>
</dbReference>
<comment type="subcellular location">
    <subcellularLocation>
        <location evidence="1">Cell membrane</location>
        <topology evidence="1">Multi-pass membrane protein</topology>
    </subcellularLocation>
</comment>
<dbReference type="SUPFAM" id="SSF103473">
    <property type="entry name" value="MFS general substrate transporter"/>
    <property type="match status" value="1"/>
</dbReference>
<feature type="transmembrane region" description="Helical" evidence="5">
    <location>
        <begin position="374"/>
        <end position="394"/>
    </location>
</feature>
<evidence type="ECO:0000256" key="2">
    <source>
        <dbReference type="ARBA" id="ARBA00022692"/>
    </source>
</evidence>
<evidence type="ECO:0000256" key="1">
    <source>
        <dbReference type="ARBA" id="ARBA00004651"/>
    </source>
</evidence>
<accession>A0A6B1D8V1</accession>
<name>A0A6B1D8V1_9CHLR</name>
<dbReference type="InterPro" id="IPR036259">
    <property type="entry name" value="MFS_trans_sf"/>
</dbReference>
<sequence length="442" mass="47342">MLIELHHAPGKTCSRLNRFTSSAGKVRMNLKRLSAVSFGHMAIDILNASIAMILAVLAVPFNLSNAQIALGGMVYALMGSLTQPFFGVLADRFGGRWLGAVGLLWTAVFYYAATFSQNYFTLITLMTVASLGSGAFHPQGAMNAGAAGGHKATTGTSVFFLLGQLGLALGPMIVGVLLEEIWMLGPRIMAVATLPFVVWMAFGLRKPLVRVEEEPPQPRPATVKERQRLQQRISRARAMPNRVAQPDRRWVTLAAFAVLVALRASVHQIFYGMLPKYFADLGFSPTQFGFMVGVPSVAIALGSMTGGVLGDRYDQPKILLWSLLAAAPFSWLMLDIVHGWVFFPLAFVAGFLVGIPHSILVVMAQRFLPNRQGLASGAILGFTFASGALGMGLAGPIADFYTLSAVMHVVAVMPLFAALCAVFLRTRIATALPMAPAAGSAD</sequence>
<feature type="domain" description="Major facilitator superfamily (MFS) profile" evidence="6">
    <location>
        <begin position="32"/>
        <end position="429"/>
    </location>
</feature>
<evidence type="ECO:0000259" key="6">
    <source>
        <dbReference type="PROSITE" id="PS50850"/>
    </source>
</evidence>
<feature type="transmembrane region" description="Helical" evidence="5">
    <location>
        <begin position="318"/>
        <end position="334"/>
    </location>
</feature>
<keyword evidence="4 5" id="KW-0472">Membrane</keyword>
<dbReference type="PANTHER" id="PTHR43129:SF1">
    <property type="entry name" value="FOSMIDOMYCIN RESISTANCE PROTEIN"/>
    <property type="match status" value="1"/>
</dbReference>
<dbReference type="PANTHER" id="PTHR43129">
    <property type="entry name" value="FOSMIDOMYCIN RESISTANCE PROTEIN"/>
    <property type="match status" value="1"/>
</dbReference>
<keyword evidence="2 5" id="KW-0812">Transmembrane</keyword>
<protein>
    <submittedName>
        <fullName evidence="7">MFS transporter</fullName>
    </submittedName>
</protein>
<feature type="transmembrane region" description="Helical" evidence="5">
    <location>
        <begin position="250"/>
        <end position="270"/>
    </location>
</feature>
<dbReference type="Gene3D" id="1.20.1250.20">
    <property type="entry name" value="MFS general substrate transporter like domains"/>
    <property type="match status" value="2"/>
</dbReference>
<feature type="transmembrane region" description="Helical" evidence="5">
    <location>
        <begin position="119"/>
        <end position="137"/>
    </location>
</feature>
<reference evidence="7" key="1">
    <citation type="submission" date="2019-09" db="EMBL/GenBank/DDBJ databases">
        <title>Characterisation of the sponge microbiome using genome-centric metagenomics.</title>
        <authorList>
            <person name="Engelberts J.P."/>
            <person name="Robbins S.J."/>
            <person name="De Goeij J.M."/>
            <person name="Aranda M."/>
            <person name="Bell S.C."/>
            <person name="Webster N.S."/>
        </authorList>
    </citation>
    <scope>NUCLEOTIDE SEQUENCE</scope>
    <source>
        <strain evidence="7">SB0661_bin_32</strain>
    </source>
</reference>
<feature type="transmembrane region" description="Helical" evidence="5">
    <location>
        <begin position="97"/>
        <end position="113"/>
    </location>
</feature>
<feature type="transmembrane region" description="Helical" evidence="5">
    <location>
        <begin position="340"/>
        <end position="362"/>
    </location>
</feature>
<dbReference type="InterPro" id="IPR011701">
    <property type="entry name" value="MFS"/>
</dbReference>
<dbReference type="EMBL" id="VXMH01000079">
    <property type="protein sequence ID" value="MYC96391.1"/>
    <property type="molecule type" value="Genomic_DNA"/>
</dbReference>
<feature type="transmembrane region" description="Helical" evidence="5">
    <location>
        <begin position="67"/>
        <end position="90"/>
    </location>
</feature>
<comment type="caution">
    <text evidence="7">The sequence shown here is derived from an EMBL/GenBank/DDBJ whole genome shotgun (WGS) entry which is preliminary data.</text>
</comment>
<dbReference type="GO" id="GO:0022857">
    <property type="term" value="F:transmembrane transporter activity"/>
    <property type="evidence" value="ECO:0007669"/>
    <property type="project" value="InterPro"/>
</dbReference>
<evidence type="ECO:0000256" key="3">
    <source>
        <dbReference type="ARBA" id="ARBA00022989"/>
    </source>
</evidence>
<proteinExistence type="predicted"/>
<feature type="transmembrane region" description="Helical" evidence="5">
    <location>
        <begin position="290"/>
        <end position="309"/>
    </location>
</feature>
<gene>
    <name evidence="7" type="ORF">F4X14_15615</name>
</gene>
<dbReference type="GO" id="GO:0005886">
    <property type="term" value="C:plasma membrane"/>
    <property type="evidence" value="ECO:0007669"/>
    <property type="project" value="UniProtKB-SubCell"/>
</dbReference>
<evidence type="ECO:0000256" key="4">
    <source>
        <dbReference type="ARBA" id="ARBA00023136"/>
    </source>
</evidence>
<dbReference type="InterPro" id="IPR020846">
    <property type="entry name" value="MFS_dom"/>
</dbReference>
<keyword evidence="3 5" id="KW-1133">Transmembrane helix</keyword>
<dbReference type="AlphaFoldDB" id="A0A6B1D8V1"/>